<organism evidence="3 4">
    <name type="scientific">Deinococcus peraridilitoris (strain DSM 19664 / LMG 22246 / CIP 109416 / KR-200)</name>
    <dbReference type="NCBI Taxonomy" id="937777"/>
    <lineage>
        <taxon>Bacteria</taxon>
        <taxon>Thermotogati</taxon>
        <taxon>Deinococcota</taxon>
        <taxon>Deinococci</taxon>
        <taxon>Deinococcales</taxon>
        <taxon>Deinococcaceae</taxon>
        <taxon>Deinococcus</taxon>
    </lineage>
</organism>
<sequence length="261" mass="29672">MRTPARNWEYGETDLNLLVLGVVIEGFTLPLVWTALPHGGSSDTAARSRLVARLLKVLPAKRWCALVADREFIGSEWFTFLRRRKIKRCLRIRADTQIDGLRLDEGWAYVEPGQVVGLLEKANIFGSIMQLVVTRTPDGELLALATDLKIDETRAMYRLRWTVERTFSSQKSRGFDLEGSAMTRSDRLERLFGVVTLALVWCLRVGVWCHATRPIKRKQHGRRAVSLVRYDLERLAAALRWQTDDQAALLGLVMQPFPAPA</sequence>
<dbReference type="KEGG" id="dpd:Deipe_3950"/>
<dbReference type="InterPro" id="IPR002559">
    <property type="entry name" value="Transposase_11"/>
</dbReference>
<feature type="transmembrane region" description="Helical" evidence="1">
    <location>
        <begin position="191"/>
        <end position="211"/>
    </location>
</feature>
<protein>
    <submittedName>
        <fullName evidence="3">Transposase family protein</fullName>
    </submittedName>
</protein>
<dbReference type="AlphaFoldDB" id="L0A680"/>
<keyword evidence="1" id="KW-1133">Transmembrane helix</keyword>
<evidence type="ECO:0000256" key="1">
    <source>
        <dbReference type="SAM" id="Phobius"/>
    </source>
</evidence>
<dbReference type="SUPFAM" id="SSF53098">
    <property type="entry name" value="Ribonuclease H-like"/>
    <property type="match status" value="1"/>
</dbReference>
<reference evidence="4" key="1">
    <citation type="submission" date="2012-03" db="EMBL/GenBank/DDBJ databases">
        <title>Complete sequence of plasmid 1 of Deinococcus peraridilitoris DSM 19664.</title>
        <authorList>
            <person name="Lucas S."/>
            <person name="Copeland A."/>
            <person name="Lapidus A."/>
            <person name="Glavina del Rio T."/>
            <person name="Dalin E."/>
            <person name="Tice H."/>
            <person name="Bruce D."/>
            <person name="Goodwin L."/>
            <person name="Pitluck S."/>
            <person name="Peters L."/>
            <person name="Mikhailova N."/>
            <person name="Lu M."/>
            <person name="Kyrpides N."/>
            <person name="Mavromatis K."/>
            <person name="Ivanova N."/>
            <person name="Brettin T."/>
            <person name="Detter J.C."/>
            <person name="Han C."/>
            <person name="Larimer F."/>
            <person name="Land M."/>
            <person name="Hauser L."/>
            <person name="Markowitz V."/>
            <person name="Cheng J.-F."/>
            <person name="Hugenholtz P."/>
            <person name="Woyke T."/>
            <person name="Wu D."/>
            <person name="Pukall R."/>
            <person name="Steenblock K."/>
            <person name="Brambilla E."/>
            <person name="Klenk H.-P."/>
            <person name="Eisen J.A."/>
        </authorList>
    </citation>
    <scope>NUCLEOTIDE SEQUENCE [LARGE SCALE GENOMIC DNA]</scope>
    <source>
        <strain evidence="4">DSM 19664 / LMG 22246 / CIP 109416 / KR-200</strain>
        <plasmid evidence="4">Plasmid pDEIPE01</plasmid>
    </source>
</reference>
<dbReference type="GO" id="GO:0004803">
    <property type="term" value="F:transposase activity"/>
    <property type="evidence" value="ECO:0007669"/>
    <property type="project" value="InterPro"/>
</dbReference>
<accession>L0A680</accession>
<dbReference type="Proteomes" id="UP000010467">
    <property type="component" value="Plasmid pDEIPE01"/>
</dbReference>
<dbReference type="HOGENOM" id="CLU_058184_2_0_0"/>
<dbReference type="EMBL" id="CP003383">
    <property type="protein sequence ID" value="AFZ69356.1"/>
    <property type="molecule type" value="Genomic_DNA"/>
</dbReference>
<dbReference type="Pfam" id="PF01609">
    <property type="entry name" value="DDE_Tnp_1"/>
    <property type="match status" value="1"/>
</dbReference>
<evidence type="ECO:0000313" key="4">
    <source>
        <dbReference type="Proteomes" id="UP000010467"/>
    </source>
</evidence>
<feature type="domain" description="Transposase IS4-like" evidence="2">
    <location>
        <begin position="22"/>
        <end position="201"/>
    </location>
</feature>
<evidence type="ECO:0000313" key="3">
    <source>
        <dbReference type="EMBL" id="AFZ69356.1"/>
    </source>
</evidence>
<dbReference type="GO" id="GO:0003677">
    <property type="term" value="F:DNA binding"/>
    <property type="evidence" value="ECO:0007669"/>
    <property type="project" value="InterPro"/>
</dbReference>
<dbReference type="PATRIC" id="fig|937777.3.peg.3963"/>
<keyword evidence="4" id="KW-1185">Reference proteome</keyword>
<evidence type="ECO:0000259" key="2">
    <source>
        <dbReference type="Pfam" id="PF01609"/>
    </source>
</evidence>
<geneLocation type="plasmid" evidence="3 4">
    <name>pDEIPE01</name>
</geneLocation>
<proteinExistence type="predicted"/>
<dbReference type="InterPro" id="IPR012337">
    <property type="entry name" value="RNaseH-like_sf"/>
</dbReference>
<keyword evidence="1" id="KW-0812">Transmembrane</keyword>
<gene>
    <name evidence="3" type="ordered locus">Deipe_3950</name>
</gene>
<dbReference type="RefSeq" id="WP_015231258.1">
    <property type="nucleotide sequence ID" value="NC_019789.1"/>
</dbReference>
<dbReference type="GO" id="GO:0006313">
    <property type="term" value="P:DNA transposition"/>
    <property type="evidence" value="ECO:0007669"/>
    <property type="project" value="InterPro"/>
</dbReference>
<name>L0A680_DEIPD</name>
<keyword evidence="1" id="KW-0472">Membrane</keyword>
<keyword evidence="3" id="KW-0614">Plasmid</keyword>